<comment type="caution">
    <text evidence="6">The sequence shown here is derived from an EMBL/GenBank/DDBJ whole genome shotgun (WGS) entry which is preliminary data.</text>
</comment>
<name>A0ABS7FH81_9NEIS</name>
<keyword evidence="7" id="KW-1185">Reference proteome</keyword>
<dbReference type="PANTHER" id="PTHR12918:SF1">
    <property type="entry name" value="CYSTEINE DIOXYGENASE TYPE 1"/>
    <property type="match status" value="1"/>
</dbReference>
<evidence type="ECO:0000313" key="7">
    <source>
        <dbReference type="Proteomes" id="UP000711178"/>
    </source>
</evidence>
<keyword evidence="3 6" id="KW-0223">Dioxygenase</keyword>
<proteinExistence type="inferred from homology"/>
<evidence type="ECO:0000256" key="4">
    <source>
        <dbReference type="ARBA" id="ARBA00023002"/>
    </source>
</evidence>
<organism evidence="6 7">
    <name type="scientific">Chromobacterium subtsugae</name>
    <dbReference type="NCBI Taxonomy" id="251747"/>
    <lineage>
        <taxon>Bacteria</taxon>
        <taxon>Pseudomonadati</taxon>
        <taxon>Pseudomonadota</taxon>
        <taxon>Betaproteobacteria</taxon>
        <taxon>Neisseriales</taxon>
        <taxon>Chromobacteriaceae</taxon>
        <taxon>Chromobacterium</taxon>
    </lineage>
</organism>
<dbReference type="Pfam" id="PF05995">
    <property type="entry name" value="CDO_I"/>
    <property type="match status" value="1"/>
</dbReference>
<sequence length="186" mass="21067">METPNARAPIPAEISPGLLAALKRLEQFQARLSLEDIRGFHRSLRLGRADFAPFWLFGDSQYRRNRIYADDFCELLLLCWRSGQRSQIHNHRGSLCGVRVLQGVATETVFEETPAGLLASRETRELAAGSLVINGDQDIHQIANQQDGDLVTLHLYSPPLRQMRLLGLEPQHGRPRLPDDCLEYQI</sequence>
<dbReference type="SUPFAM" id="SSF51182">
    <property type="entry name" value="RmlC-like cupins"/>
    <property type="match status" value="1"/>
</dbReference>
<evidence type="ECO:0000256" key="5">
    <source>
        <dbReference type="ARBA" id="ARBA00023004"/>
    </source>
</evidence>
<dbReference type="EMBL" id="JAHDTB010000017">
    <property type="protein sequence ID" value="MBW8289417.1"/>
    <property type="molecule type" value="Genomic_DNA"/>
</dbReference>
<dbReference type="InterPro" id="IPR011051">
    <property type="entry name" value="RmlC_Cupin_sf"/>
</dbReference>
<evidence type="ECO:0000256" key="1">
    <source>
        <dbReference type="ARBA" id="ARBA00006622"/>
    </source>
</evidence>
<dbReference type="Proteomes" id="UP000711178">
    <property type="component" value="Unassembled WGS sequence"/>
</dbReference>
<dbReference type="InterPro" id="IPR010300">
    <property type="entry name" value="CDO_1"/>
</dbReference>
<protein>
    <submittedName>
        <fullName evidence="6">Cysteine dioxygenase family protein</fullName>
    </submittedName>
</protein>
<keyword evidence="5" id="KW-0408">Iron</keyword>
<dbReference type="Gene3D" id="2.60.120.10">
    <property type="entry name" value="Jelly Rolls"/>
    <property type="match status" value="1"/>
</dbReference>
<dbReference type="CDD" id="cd10548">
    <property type="entry name" value="cupin_CDO"/>
    <property type="match status" value="1"/>
</dbReference>
<dbReference type="GeneID" id="89685173"/>
<evidence type="ECO:0000313" key="6">
    <source>
        <dbReference type="EMBL" id="MBW8289417.1"/>
    </source>
</evidence>
<accession>A0ABS7FH81</accession>
<evidence type="ECO:0000256" key="2">
    <source>
        <dbReference type="ARBA" id="ARBA00022723"/>
    </source>
</evidence>
<comment type="similarity">
    <text evidence="1">Belongs to the cysteine dioxygenase family.</text>
</comment>
<keyword evidence="4" id="KW-0560">Oxidoreductase</keyword>
<reference evidence="6 7" key="1">
    <citation type="submission" date="2021-05" db="EMBL/GenBank/DDBJ databases">
        <title>Draft Whole Genome Sequencing Of Biosensor Chromobacterium violaceum Strain CV026 Reveals A Regulatory RNA In Chromobacterium violaceum Phenotype Regulatory Network.</title>
        <authorList>
            <person name="Hong K.W."/>
            <person name="Chan K.G."/>
            <person name="Chang C.-Y."/>
        </authorList>
    </citation>
    <scope>NUCLEOTIDE SEQUENCE [LARGE SCALE GENOMIC DNA]</scope>
    <source>
        <strain evidence="6 7">ATCC 31532</strain>
    </source>
</reference>
<dbReference type="GO" id="GO:0051213">
    <property type="term" value="F:dioxygenase activity"/>
    <property type="evidence" value="ECO:0007669"/>
    <property type="project" value="UniProtKB-KW"/>
</dbReference>
<evidence type="ECO:0000256" key="3">
    <source>
        <dbReference type="ARBA" id="ARBA00022964"/>
    </source>
</evidence>
<dbReference type="InterPro" id="IPR014710">
    <property type="entry name" value="RmlC-like_jellyroll"/>
</dbReference>
<keyword evidence="2" id="KW-0479">Metal-binding</keyword>
<dbReference type="PANTHER" id="PTHR12918">
    <property type="entry name" value="CYSTEINE DIOXYGENASE"/>
    <property type="match status" value="1"/>
</dbReference>
<dbReference type="RefSeq" id="WP_181243356.1">
    <property type="nucleotide sequence ID" value="NZ_CP142381.1"/>
</dbReference>
<gene>
    <name evidence="6" type="ORF">KIF53_17420</name>
</gene>